<protein>
    <recommendedName>
        <fullName evidence="7">Protein CHUP1, chloroplastic</fullName>
    </recommendedName>
</protein>
<feature type="compositionally biased region" description="Pro residues" evidence="3">
    <location>
        <begin position="755"/>
        <end position="780"/>
    </location>
</feature>
<feature type="compositionally biased region" description="Acidic residues" evidence="3">
    <location>
        <begin position="50"/>
        <end position="61"/>
    </location>
</feature>
<keyword evidence="4" id="KW-0732">Signal</keyword>
<dbReference type="FunCoup" id="A0A1B6PA87">
    <property type="interactions" value="1498"/>
</dbReference>
<evidence type="ECO:0000256" key="4">
    <source>
        <dbReference type="SAM" id="SignalP"/>
    </source>
</evidence>
<evidence type="ECO:0008006" key="7">
    <source>
        <dbReference type="Google" id="ProtNLM"/>
    </source>
</evidence>
<dbReference type="AlphaFoldDB" id="A0A1B6PA87"/>
<feature type="compositionally biased region" description="Low complexity" evidence="3">
    <location>
        <begin position="694"/>
        <end position="709"/>
    </location>
</feature>
<sequence>MLVRLGFVVVASVAALTLQRANNGGRHNKDNDQARKREDKARNSEHGEREEEDGEKEEEEEVKTISGIINSARSLDDDDDDMLSEIESLLSGDIDIPIPRDRFDVNGRPRYNAYMANEASEIERLRSLVREMEEREAKLEGELAYMANEASEIERLRSLVREMEEREAKLEGELAYMANKASEIERLRSLVREMEEREAKLEGQLAYMANEASEIERLRSLVMEMEEREAKLEGELSYMANVASEIERLRSLVREMEEREAKLEGELLEYYGMKEMETDVTELQKQLKIKAVEINMLNDTINSLQEERKKLQDDVARGEVAKKELEVARSKIKELQRQIQLEAGQTKGQLMLLKQQVIGLKAKEEEAAKKEVEVERKLKKLKEFEVEVLELRRKNKELLYEKRDLIVKLDAAEGKITESDVVANAREEINKLRHTNEDLTKQVEGLQMNRFSEVEELVYLRWVNACLRFELRNYQTPSGKVSARDLNRTLSPKSQERAKQLMLEYAGSERGHGDTDLESVSSMPSSPGSEDFDNISIDSSSSRYSFLSKRSNLMQKIKKWGRSKDDSSGLASPISGSPLRKPKGPLEALMLKNAGDGTAITTYGKRDPNDVLDDENVASSFQLMSKTVEGFADEKYPAYKDRHKLATEREKVIKEKAGQARAQRFGGGHSSALISSPKGALPPKLAQIKERSPAANAESSEQSSDNQNNTLVVSQMKLANIEKRATRVPRPPPPRSTTASGATNTASGAQTPRAPGAPPPPPPPPGKAGGPPPPPPPPGALPRNLGGGDKVHRAPEIVEFYQSLMKREAKRETSLGSMSSNVSDARSNMIGEIENRSTFLLAVKADVETQGEFVESLANEVRAASFVNIDDVVAFVNWLDEELSFLVDERAVLKHFDWPESKTDAIREAAFEYHDLMKLQSKVSSFTDDPQLACEEALKKMYSLLEKVEQSVYALLRTRDMTVSRYKEYGIPFDWLSDSGVVGKIKLASVQLANKYMKRVASELDALEGTEKEPNREFLLLQGVRFAFRVHQFAGGFDAESMKAFEELRSKMTTQSSAPQISEG</sequence>
<organism evidence="5 6">
    <name type="scientific">Sorghum bicolor</name>
    <name type="common">Sorghum</name>
    <name type="synonym">Sorghum vulgare</name>
    <dbReference type="NCBI Taxonomy" id="4558"/>
    <lineage>
        <taxon>Eukaryota</taxon>
        <taxon>Viridiplantae</taxon>
        <taxon>Streptophyta</taxon>
        <taxon>Embryophyta</taxon>
        <taxon>Tracheophyta</taxon>
        <taxon>Spermatophyta</taxon>
        <taxon>Magnoliopsida</taxon>
        <taxon>Liliopsida</taxon>
        <taxon>Poales</taxon>
        <taxon>Poaceae</taxon>
        <taxon>PACMAD clade</taxon>
        <taxon>Panicoideae</taxon>
        <taxon>Andropogonodae</taxon>
        <taxon>Andropogoneae</taxon>
        <taxon>Sorghinae</taxon>
        <taxon>Sorghum</taxon>
    </lineage>
</organism>
<dbReference type="OrthoDB" id="1917273at2759"/>
<evidence type="ECO:0000313" key="5">
    <source>
        <dbReference type="EMBL" id="KXG22587.1"/>
    </source>
</evidence>
<dbReference type="PANTHER" id="PTHR31342">
    <property type="entry name" value="PROTEIN CHUP1, CHLOROPLASTIC"/>
    <property type="match status" value="1"/>
</dbReference>
<reference evidence="5 6" key="1">
    <citation type="journal article" date="2009" name="Nature">
        <title>The Sorghum bicolor genome and the diversification of grasses.</title>
        <authorList>
            <person name="Paterson A.H."/>
            <person name="Bowers J.E."/>
            <person name="Bruggmann R."/>
            <person name="Dubchak I."/>
            <person name="Grimwood J."/>
            <person name="Gundlach H."/>
            <person name="Haberer G."/>
            <person name="Hellsten U."/>
            <person name="Mitros T."/>
            <person name="Poliakov A."/>
            <person name="Schmutz J."/>
            <person name="Spannagl M."/>
            <person name="Tang H."/>
            <person name="Wang X."/>
            <person name="Wicker T."/>
            <person name="Bharti A.K."/>
            <person name="Chapman J."/>
            <person name="Feltus F.A."/>
            <person name="Gowik U."/>
            <person name="Grigoriev I.V."/>
            <person name="Lyons E."/>
            <person name="Maher C.A."/>
            <person name="Martis M."/>
            <person name="Narechania A."/>
            <person name="Otillar R.P."/>
            <person name="Penning B.W."/>
            <person name="Salamov A.A."/>
            <person name="Wang Y."/>
            <person name="Zhang L."/>
            <person name="Carpita N.C."/>
            <person name="Freeling M."/>
            <person name="Gingle A.R."/>
            <person name="Hash C.T."/>
            <person name="Keller B."/>
            <person name="Klein P."/>
            <person name="Kresovich S."/>
            <person name="McCann M.C."/>
            <person name="Ming R."/>
            <person name="Peterson D.G."/>
            <person name="Mehboob-ur-Rahman"/>
            <person name="Ware D."/>
            <person name="Westhoff P."/>
            <person name="Mayer K.F."/>
            <person name="Messing J."/>
            <person name="Rokhsar D.S."/>
        </authorList>
    </citation>
    <scope>NUCLEOTIDE SEQUENCE [LARGE SCALE GENOMIC DNA]</scope>
    <source>
        <strain evidence="6">cv. BTx623</strain>
    </source>
</reference>
<dbReference type="GO" id="GO:0009902">
    <property type="term" value="P:chloroplast relocation"/>
    <property type="evidence" value="ECO:0000318"/>
    <property type="project" value="GO_Central"/>
</dbReference>
<feature type="signal peptide" evidence="4">
    <location>
        <begin position="1"/>
        <end position="21"/>
    </location>
</feature>
<reference evidence="6" key="3">
    <citation type="journal article" date="2018" name="Plant J.">
        <title>The Sorghum bicolor reference genome: improved assembly, gene annotations, a transcriptome atlas, and signatures of genome organization.</title>
        <authorList>
            <person name="McCormick R.F."/>
            <person name="Truong S.K."/>
            <person name="Sreedasyam A."/>
            <person name="Jenkins J."/>
            <person name="Shu S."/>
            <person name="Sims D."/>
            <person name="Kennedy M."/>
            <person name="Amirebrahimi M."/>
            <person name="Weers B.D."/>
            <person name="McKinley B."/>
            <person name="Mattison A."/>
            <person name="Morishige D.T."/>
            <person name="Grimwood J."/>
            <person name="Schmutz J."/>
            <person name="Mullet J.E."/>
        </authorList>
    </citation>
    <scope>NUCLEOTIDE SEQUENCE [LARGE SCALE GENOMIC DNA]</scope>
    <source>
        <strain evidence="6">cv. BTx623</strain>
    </source>
</reference>
<feature type="region of interest" description="Disordered" evidence="3">
    <location>
        <begin position="22"/>
        <end position="61"/>
    </location>
</feature>
<dbReference type="PANTHER" id="PTHR31342:SF7">
    <property type="entry name" value="PROTEIN CHUP1, CHLOROPLASTIC"/>
    <property type="match status" value="1"/>
</dbReference>
<evidence type="ECO:0000256" key="2">
    <source>
        <dbReference type="SAM" id="Coils"/>
    </source>
</evidence>
<accession>A0A1B6PA87</accession>
<dbReference type="Gramene" id="KXG22587">
    <property type="protein sequence ID" value="KXG22587"/>
    <property type="gene ID" value="SORBI_3009G242100"/>
</dbReference>
<feature type="coiled-coil region" evidence="2">
    <location>
        <begin position="115"/>
        <end position="449"/>
    </location>
</feature>
<dbReference type="InterPro" id="IPR040265">
    <property type="entry name" value="CHUP1/IPGA1-like"/>
</dbReference>
<gene>
    <name evidence="5" type="ORF">SORBI_3009G242100</name>
</gene>
<feature type="region of interest" description="Disordered" evidence="3">
    <location>
        <begin position="657"/>
        <end position="709"/>
    </location>
</feature>
<feature type="chain" id="PRO_5008588815" description="Protein CHUP1, chloroplastic" evidence="4">
    <location>
        <begin position="22"/>
        <end position="1064"/>
    </location>
</feature>
<dbReference type="EMBL" id="CM000768">
    <property type="protein sequence ID" value="OQU78481.1"/>
    <property type="molecule type" value="Genomic_DNA"/>
</dbReference>
<keyword evidence="1 2" id="KW-0175">Coiled coil</keyword>
<feature type="region of interest" description="Disordered" evidence="3">
    <location>
        <begin position="722"/>
        <end position="790"/>
    </location>
</feature>
<reference evidence="5" key="2">
    <citation type="submission" date="2017-02" db="EMBL/GenBank/DDBJ databases">
        <title>WGS assembly of Sorghum bicolor.</title>
        <authorList>
            <person name="Paterson A."/>
            <person name="Mullet J."/>
            <person name="Bowers J."/>
            <person name="Bruggmann R."/>
            <person name="Dubchak I."/>
            <person name="Grimwood J."/>
            <person name="Gundlach H."/>
            <person name="Haberer G."/>
            <person name="Hellsten U."/>
            <person name="Mitros T."/>
            <person name="Poliakov A."/>
            <person name="Schmutz J."/>
            <person name="Spannagl M."/>
            <person name="Tang H."/>
            <person name="Wang X."/>
            <person name="Wicker T."/>
            <person name="Bharti A."/>
            <person name="Chapman J."/>
            <person name="Feltus F."/>
            <person name="Gowik U."/>
            <person name="Grigoriev I."/>
            <person name="Lyons E."/>
            <person name="Maher C."/>
            <person name="Martis M."/>
            <person name="Narechania A."/>
            <person name="Otillar R."/>
            <person name="Penning B."/>
            <person name="Salamov A."/>
            <person name="Wang Y."/>
            <person name="Zhang L."/>
            <person name="Carpita N."/>
            <person name="Freeling M."/>
            <person name="Gingle A."/>
            <person name="Hash C."/>
            <person name="Keller B."/>
            <person name="Klein P."/>
            <person name="Kresovich S."/>
            <person name="Mccann M."/>
            <person name="Ming R."/>
            <person name="Peterson D."/>
            <person name="Rahman M."/>
            <person name="Ware D."/>
            <person name="Westhoff P."/>
            <person name="Mayer K."/>
            <person name="Messing J."/>
            <person name="Sims D."/>
            <person name="Jenkins J."/>
            <person name="Shu S."/>
            <person name="Rokhsar D."/>
        </authorList>
    </citation>
    <scope>NUCLEOTIDE SEQUENCE</scope>
</reference>
<dbReference type="InParanoid" id="A0A1B6PA87"/>
<dbReference type="GO" id="GO:0009707">
    <property type="term" value="C:chloroplast outer membrane"/>
    <property type="evidence" value="ECO:0000318"/>
    <property type="project" value="GO_Central"/>
</dbReference>
<dbReference type="Gramene" id="OQU78481">
    <property type="protein sequence ID" value="OQU78481"/>
    <property type="gene ID" value="SORBI_3009G242100"/>
</dbReference>
<feature type="compositionally biased region" description="Low complexity" evidence="3">
    <location>
        <begin position="736"/>
        <end position="754"/>
    </location>
</feature>
<name>A0A1B6PA87_SORBI</name>
<evidence type="ECO:0000256" key="1">
    <source>
        <dbReference type="ARBA" id="ARBA00023054"/>
    </source>
</evidence>
<evidence type="ECO:0000256" key="3">
    <source>
        <dbReference type="SAM" id="MobiDB-lite"/>
    </source>
</evidence>
<dbReference type="Proteomes" id="UP000000768">
    <property type="component" value="Chromosome 9"/>
</dbReference>
<proteinExistence type="predicted"/>
<dbReference type="ExpressionAtlas" id="A0A1B6PA87">
    <property type="expression patterns" value="baseline and differential"/>
</dbReference>
<dbReference type="EMBL" id="CM000768">
    <property type="protein sequence ID" value="KXG22587.1"/>
    <property type="molecule type" value="Genomic_DNA"/>
</dbReference>
<dbReference type="eggNOG" id="ENOG502QQ13">
    <property type="taxonomic scope" value="Eukaryota"/>
</dbReference>
<evidence type="ECO:0000313" key="6">
    <source>
        <dbReference type="Proteomes" id="UP000000768"/>
    </source>
</evidence>
<feature type="compositionally biased region" description="Basic and acidic residues" evidence="3">
    <location>
        <begin position="27"/>
        <end position="49"/>
    </location>
</feature>
<keyword evidence="6" id="KW-1185">Reference proteome</keyword>
<dbReference type="SUPFAM" id="SSF101447">
    <property type="entry name" value="Formin homology 2 domain (FH2 domain)"/>
    <property type="match status" value="1"/>
</dbReference>
<dbReference type="STRING" id="4558.A0A1B6PA87"/>
<feature type="region of interest" description="Disordered" evidence="3">
    <location>
        <begin position="558"/>
        <end position="584"/>
    </location>
</feature>
<feature type="compositionally biased region" description="Low complexity" evidence="3">
    <location>
        <begin position="519"/>
        <end position="536"/>
    </location>
</feature>
<feature type="region of interest" description="Disordered" evidence="3">
    <location>
        <begin position="508"/>
        <end position="536"/>
    </location>
</feature>